<accession>C8VMV0</accession>
<dbReference type="KEGG" id="ani:ANIA_02254"/>
<dbReference type="AlphaFoldDB" id="Q5BB26"/>
<dbReference type="GeneID" id="2875345"/>
<dbReference type="OrthoDB" id="5348779at2759"/>
<dbReference type="HOGENOM" id="CLU_612530_0_0_1"/>
<sequence length="447" mass="50455">MSFNSISDHLSIDLHRVLVPIVQHLSSQPDVFGVVYRRPGIEDYTLSDMFYIPEQANWSLDNLPDILYVIRPPEEYRSKAKRPVQKSSYRIFGKHVNDFETILPRQISSNAEGWRLEAWMRYDPRITAEDIIDRVHPFYRKYISSVQIHNRRKEFREHCNITCWEAGPDDNENVKITNLLEECGYEAWSTNSTRGLSPGLINPTVGEAGGRIALQEVLVRRFDAPDSIAYWVYEAFPWDSVSFWFSAGPVRFIIDVHGNILSSHTSYESVISRELYDGIISSFQVAHPIDAQQAKPNHLPGNLPEAQPHEMEFLSSQIALPPAQSVVHFAPDVVELQPRAIAIPHPKKRAPSDATASAARRINITDIIDPSGLPTPVGTVERVHYDGQVDISPSDTTFENMVLESGVLSPSSLPPAKHSGEQVWQLPTRLENPTCTMDDPFWVPGNA</sequence>
<dbReference type="EMBL" id="BN001307">
    <property type="protein sequence ID" value="CBF86472.1"/>
    <property type="molecule type" value="Genomic_DNA"/>
</dbReference>
<keyword evidence="2" id="KW-1185">Reference proteome</keyword>
<reference evidence="2" key="1">
    <citation type="journal article" date="2005" name="Nature">
        <title>Sequencing of Aspergillus nidulans and comparative analysis with A. fumigatus and A. oryzae.</title>
        <authorList>
            <person name="Galagan J.E."/>
            <person name="Calvo S.E."/>
            <person name="Cuomo C."/>
            <person name="Ma L.J."/>
            <person name="Wortman J.R."/>
            <person name="Batzoglou S."/>
            <person name="Lee S.I."/>
            <person name="Basturkmen M."/>
            <person name="Spevak C.C."/>
            <person name="Clutterbuck J."/>
            <person name="Kapitonov V."/>
            <person name="Jurka J."/>
            <person name="Scazzocchio C."/>
            <person name="Farman M."/>
            <person name="Butler J."/>
            <person name="Purcell S."/>
            <person name="Harris S."/>
            <person name="Braus G.H."/>
            <person name="Draht O."/>
            <person name="Busch S."/>
            <person name="D'Enfert C."/>
            <person name="Bouchier C."/>
            <person name="Goldman G.H."/>
            <person name="Bell-Pedersen D."/>
            <person name="Griffiths-Jones S."/>
            <person name="Doonan J.H."/>
            <person name="Yu J."/>
            <person name="Vienken K."/>
            <person name="Pain A."/>
            <person name="Freitag M."/>
            <person name="Selker E.U."/>
            <person name="Archer D.B."/>
            <person name="Penalva M.A."/>
            <person name="Oakley B.R."/>
            <person name="Momany M."/>
            <person name="Tanaka T."/>
            <person name="Kumagai T."/>
            <person name="Asai K."/>
            <person name="Machida M."/>
            <person name="Nierman W.C."/>
            <person name="Denning D.W."/>
            <person name="Caddick M."/>
            <person name="Hynes M."/>
            <person name="Paoletti M."/>
            <person name="Fischer R."/>
            <person name="Miller B."/>
            <person name="Dyer P."/>
            <person name="Sachs M.S."/>
            <person name="Osmani S.A."/>
            <person name="Birren B.W."/>
        </authorList>
    </citation>
    <scope>NUCLEOTIDE SEQUENCE [LARGE SCALE GENOMIC DNA]</scope>
    <source>
        <strain evidence="2">FGSC A4 / ATCC 38163 / CBS 112.46 / NRRL 194 / M139</strain>
    </source>
</reference>
<evidence type="ECO:0000313" key="2">
    <source>
        <dbReference type="Proteomes" id="UP000000560"/>
    </source>
</evidence>
<dbReference type="RefSeq" id="XP_659858.1">
    <property type="nucleotide sequence ID" value="XM_654766.1"/>
</dbReference>
<proteinExistence type="predicted"/>
<dbReference type="Proteomes" id="UP000000560">
    <property type="component" value="Chromosome VII"/>
</dbReference>
<name>Q5BB26_EMENI</name>
<gene>
    <name evidence="1" type="ORF">ANIA_02254</name>
</gene>
<evidence type="ECO:0000313" key="1">
    <source>
        <dbReference type="EMBL" id="CBF86472.1"/>
    </source>
</evidence>
<accession>Q5BB26</accession>
<dbReference type="eggNOG" id="ENOG502RGDJ">
    <property type="taxonomic scope" value="Eukaryota"/>
</dbReference>
<dbReference type="InParanoid" id="Q5BB26"/>
<reference evidence="2" key="2">
    <citation type="journal article" date="2009" name="Fungal Genet. Biol.">
        <title>The 2008 update of the Aspergillus nidulans genome annotation: a community effort.</title>
        <authorList>
            <person name="Wortman J.R."/>
            <person name="Gilsenan J.M."/>
            <person name="Joardar V."/>
            <person name="Deegan J."/>
            <person name="Clutterbuck J."/>
            <person name="Andersen M.R."/>
            <person name="Archer D."/>
            <person name="Bencina M."/>
            <person name="Braus G."/>
            <person name="Coutinho P."/>
            <person name="von Dohren H."/>
            <person name="Doonan J."/>
            <person name="Driessen A.J."/>
            <person name="Durek P."/>
            <person name="Espeso E."/>
            <person name="Fekete E."/>
            <person name="Flipphi M."/>
            <person name="Estrada C.G."/>
            <person name="Geysens S."/>
            <person name="Goldman G."/>
            <person name="de Groot P.W."/>
            <person name="Hansen K."/>
            <person name="Harris S.D."/>
            <person name="Heinekamp T."/>
            <person name="Helmstaedt K."/>
            <person name="Henrissat B."/>
            <person name="Hofmann G."/>
            <person name="Homan T."/>
            <person name="Horio T."/>
            <person name="Horiuchi H."/>
            <person name="James S."/>
            <person name="Jones M."/>
            <person name="Karaffa L."/>
            <person name="Karanyi Z."/>
            <person name="Kato M."/>
            <person name="Keller N."/>
            <person name="Kelly D.E."/>
            <person name="Kiel J.A."/>
            <person name="Kim J.M."/>
            <person name="van der Klei I.J."/>
            <person name="Klis F.M."/>
            <person name="Kovalchuk A."/>
            <person name="Krasevec N."/>
            <person name="Kubicek C.P."/>
            <person name="Liu B."/>
            <person name="Maccabe A."/>
            <person name="Meyer V."/>
            <person name="Mirabito P."/>
            <person name="Miskei M."/>
            <person name="Mos M."/>
            <person name="Mullins J."/>
            <person name="Nelson D.R."/>
            <person name="Nielsen J."/>
            <person name="Oakley B.R."/>
            <person name="Osmani S.A."/>
            <person name="Pakula T."/>
            <person name="Paszewski A."/>
            <person name="Paulsen I."/>
            <person name="Pilsyk S."/>
            <person name="Pocsi I."/>
            <person name="Punt P.J."/>
            <person name="Ram A.F."/>
            <person name="Ren Q."/>
            <person name="Robellet X."/>
            <person name="Robson G."/>
            <person name="Seiboth B."/>
            <person name="van Solingen P."/>
            <person name="Specht T."/>
            <person name="Sun J."/>
            <person name="Taheri-Talesh N."/>
            <person name="Takeshita N."/>
            <person name="Ussery D."/>
            <person name="vanKuyk P.A."/>
            <person name="Visser H."/>
            <person name="van de Vondervoort P.J."/>
            <person name="de Vries R.P."/>
            <person name="Walton J."/>
            <person name="Xiang X."/>
            <person name="Xiong Y."/>
            <person name="Zeng A.P."/>
            <person name="Brandt B.W."/>
            <person name="Cornell M.J."/>
            <person name="van den Hondel C.A."/>
            <person name="Visser J."/>
            <person name="Oliver S.G."/>
            <person name="Turner G."/>
        </authorList>
    </citation>
    <scope>GENOME REANNOTATION</scope>
    <source>
        <strain evidence="2">FGSC A4 / ATCC 38163 / CBS 112.46 / NRRL 194 / M139</strain>
    </source>
</reference>
<protein>
    <submittedName>
        <fullName evidence="1">Uncharacterized protein</fullName>
    </submittedName>
</protein>
<organism evidence="1 2">
    <name type="scientific">Emericella nidulans (strain FGSC A4 / ATCC 38163 / CBS 112.46 / NRRL 194 / M139)</name>
    <name type="common">Aspergillus nidulans</name>
    <dbReference type="NCBI Taxonomy" id="227321"/>
    <lineage>
        <taxon>Eukaryota</taxon>
        <taxon>Fungi</taxon>
        <taxon>Dikarya</taxon>
        <taxon>Ascomycota</taxon>
        <taxon>Pezizomycotina</taxon>
        <taxon>Eurotiomycetes</taxon>
        <taxon>Eurotiomycetidae</taxon>
        <taxon>Eurotiales</taxon>
        <taxon>Aspergillaceae</taxon>
        <taxon>Aspergillus</taxon>
        <taxon>Aspergillus subgen. Nidulantes</taxon>
    </lineage>
</organism>
<dbReference type="OMA" id="QPHEMEF"/>